<name>A0A653DQ51_CALMS</name>
<dbReference type="AlphaFoldDB" id="A0A653DQ51"/>
<gene>
    <name evidence="1" type="ORF">CALMAC_LOCUS19485</name>
</gene>
<feature type="non-terminal residue" evidence="1">
    <location>
        <position position="1"/>
    </location>
</feature>
<reference evidence="1 2" key="1">
    <citation type="submission" date="2019-01" db="EMBL/GenBank/DDBJ databases">
        <authorList>
            <person name="Sayadi A."/>
        </authorList>
    </citation>
    <scope>NUCLEOTIDE SEQUENCE [LARGE SCALE GENOMIC DNA]</scope>
</reference>
<evidence type="ECO:0000313" key="2">
    <source>
        <dbReference type="Proteomes" id="UP000410492"/>
    </source>
</evidence>
<feature type="non-terminal residue" evidence="1">
    <location>
        <position position="215"/>
    </location>
</feature>
<protein>
    <submittedName>
        <fullName evidence="1">Uncharacterized protein</fullName>
    </submittedName>
</protein>
<organism evidence="1 2">
    <name type="scientific">Callosobruchus maculatus</name>
    <name type="common">Southern cowpea weevil</name>
    <name type="synonym">Pulse bruchid</name>
    <dbReference type="NCBI Taxonomy" id="64391"/>
    <lineage>
        <taxon>Eukaryota</taxon>
        <taxon>Metazoa</taxon>
        <taxon>Ecdysozoa</taxon>
        <taxon>Arthropoda</taxon>
        <taxon>Hexapoda</taxon>
        <taxon>Insecta</taxon>
        <taxon>Pterygota</taxon>
        <taxon>Neoptera</taxon>
        <taxon>Endopterygota</taxon>
        <taxon>Coleoptera</taxon>
        <taxon>Polyphaga</taxon>
        <taxon>Cucujiformia</taxon>
        <taxon>Chrysomeloidea</taxon>
        <taxon>Chrysomelidae</taxon>
        <taxon>Bruchinae</taxon>
        <taxon>Bruchini</taxon>
        <taxon>Callosobruchus</taxon>
    </lineage>
</organism>
<dbReference type="EMBL" id="CAACVG010013790">
    <property type="protein sequence ID" value="VEN62354.1"/>
    <property type="molecule type" value="Genomic_DNA"/>
</dbReference>
<dbReference type="Proteomes" id="UP000410492">
    <property type="component" value="Unassembled WGS sequence"/>
</dbReference>
<keyword evidence="2" id="KW-1185">Reference proteome</keyword>
<accession>A0A653DQ51</accession>
<proteinExistence type="predicted"/>
<evidence type="ECO:0000313" key="1">
    <source>
        <dbReference type="EMBL" id="VEN62354.1"/>
    </source>
</evidence>
<sequence>NEALLIQTSFHPTGPKYLTPAEGVATLYSVVAALELQAKAAKLHLKFFEDPLKRPYLPREEFESILRFLEGLLSSLTENTTMKTTPELMDLVSRSINCLQFPELSFNDSLYLELISLLHQLAVEVLRNLSVGQGSFEKIPYLLLRSDETASLLGFLEGLLSSLMENMKPNSTPTQINLVSKIIEALDKIGYLLKPDLTPGELNEVLLLLQQLAKK</sequence>